<feature type="compositionally biased region" description="Basic residues" evidence="1">
    <location>
        <begin position="322"/>
        <end position="339"/>
    </location>
</feature>
<proteinExistence type="predicted"/>
<feature type="compositionally biased region" description="Basic and acidic residues" evidence="1">
    <location>
        <begin position="149"/>
        <end position="163"/>
    </location>
</feature>
<dbReference type="EMBL" id="UYJE01004297">
    <property type="protein sequence ID" value="VDI26851.1"/>
    <property type="molecule type" value="Genomic_DNA"/>
</dbReference>
<dbReference type="Proteomes" id="UP000596742">
    <property type="component" value="Unassembled WGS sequence"/>
</dbReference>
<dbReference type="AlphaFoldDB" id="A0A8B6DZU6"/>
<feature type="compositionally biased region" description="Basic and acidic residues" evidence="1">
    <location>
        <begin position="260"/>
        <end position="273"/>
    </location>
</feature>
<comment type="caution">
    <text evidence="2">The sequence shown here is derived from an EMBL/GenBank/DDBJ whole genome shotgun (WGS) entry which is preliminary data.</text>
</comment>
<gene>
    <name evidence="2" type="ORF">MGAL_10B091679</name>
</gene>
<organism evidence="2 3">
    <name type="scientific">Mytilus galloprovincialis</name>
    <name type="common">Mediterranean mussel</name>
    <dbReference type="NCBI Taxonomy" id="29158"/>
    <lineage>
        <taxon>Eukaryota</taxon>
        <taxon>Metazoa</taxon>
        <taxon>Spiralia</taxon>
        <taxon>Lophotrochozoa</taxon>
        <taxon>Mollusca</taxon>
        <taxon>Bivalvia</taxon>
        <taxon>Autobranchia</taxon>
        <taxon>Pteriomorphia</taxon>
        <taxon>Mytilida</taxon>
        <taxon>Mytiloidea</taxon>
        <taxon>Mytilidae</taxon>
        <taxon>Mytilinae</taxon>
        <taxon>Mytilus</taxon>
    </lineage>
</organism>
<feature type="compositionally biased region" description="Gly residues" evidence="1">
    <location>
        <begin position="274"/>
        <end position="286"/>
    </location>
</feature>
<feature type="compositionally biased region" description="Basic and acidic residues" evidence="1">
    <location>
        <begin position="288"/>
        <end position="321"/>
    </location>
</feature>
<accession>A0A8B6DZU6</accession>
<evidence type="ECO:0000313" key="3">
    <source>
        <dbReference type="Proteomes" id="UP000596742"/>
    </source>
</evidence>
<sequence length="339" mass="37526">MEGDGYLATTSRYPKLQNVVGIHSIDWTICQKGHAMSTIMYSSCHRCEGNDNQQTEFEYYDGLHFAAHELTKQSSNIENKMPVGGDVRHTNSPKKLKNPPKNKLDSEHCHDGRKQKRRGRGKGTEKTMQVKKDTTDGNASRVGTVGSVEFKRDGHRDNNHDKGSGGYRGRGRPDGRSQEINGGQGRGNNRGRGRGRGPEDNKLWNDGPVGRSQEINRGPGRGRGRGHEDNKLGNEGPDGRSQELNGGQGRGNNRGRGRGRSHEDTKYNNENRGGRSGQGRGRGGSRGRGHEDKNGGDEIPDFRSREFSRDRHQDDYNDRGRGRGHGGNRGGRGRGRRGR</sequence>
<feature type="compositionally biased region" description="Basic and acidic residues" evidence="1">
    <location>
        <begin position="102"/>
        <end position="112"/>
    </location>
</feature>
<keyword evidence="3" id="KW-1185">Reference proteome</keyword>
<feature type="compositionally biased region" description="Basic and acidic residues" evidence="1">
    <location>
        <begin position="122"/>
        <end position="135"/>
    </location>
</feature>
<feature type="compositionally biased region" description="Basic residues" evidence="1">
    <location>
        <begin position="91"/>
        <end position="100"/>
    </location>
</feature>
<name>A0A8B6DZU6_MYTGA</name>
<evidence type="ECO:0000256" key="1">
    <source>
        <dbReference type="SAM" id="MobiDB-lite"/>
    </source>
</evidence>
<evidence type="ECO:0000313" key="2">
    <source>
        <dbReference type="EMBL" id="VDI26851.1"/>
    </source>
</evidence>
<reference evidence="2" key="1">
    <citation type="submission" date="2018-11" db="EMBL/GenBank/DDBJ databases">
        <authorList>
            <person name="Alioto T."/>
            <person name="Alioto T."/>
        </authorList>
    </citation>
    <scope>NUCLEOTIDE SEQUENCE</scope>
</reference>
<feature type="region of interest" description="Disordered" evidence="1">
    <location>
        <begin position="74"/>
        <end position="339"/>
    </location>
</feature>
<feature type="compositionally biased region" description="Basic and acidic residues" evidence="1">
    <location>
        <begin position="225"/>
        <end position="241"/>
    </location>
</feature>
<protein>
    <submittedName>
        <fullName evidence="2">Uncharacterized protein</fullName>
    </submittedName>
</protein>